<accession>A0A179SLT8</accession>
<dbReference type="InterPro" id="IPR015378">
    <property type="entry name" value="Transposase-like_Mu_C"/>
</dbReference>
<reference evidence="3 4" key="1">
    <citation type="submission" date="2016-04" db="EMBL/GenBank/DDBJ databases">
        <authorList>
            <person name="Evans L.H."/>
            <person name="Alamgir A."/>
            <person name="Owens N."/>
            <person name="Weber N.D."/>
            <person name="Virtaneva K."/>
            <person name="Barbian K."/>
            <person name="Babar A."/>
            <person name="Rosenke K."/>
        </authorList>
    </citation>
    <scope>NUCLEOTIDE SEQUENCE [LARGE SCALE GENOMIC DNA]</scope>
    <source>
        <strain evidence="3 4">PMB02</strain>
    </source>
</reference>
<dbReference type="SUPFAM" id="SSF53098">
    <property type="entry name" value="Ribonuclease H-like"/>
    <property type="match status" value="1"/>
</dbReference>
<dbReference type="GO" id="GO:0003676">
    <property type="term" value="F:nucleic acid binding"/>
    <property type="evidence" value="ECO:0007669"/>
    <property type="project" value="InterPro"/>
</dbReference>
<sequence>MVQRLAGEHLADLTLKAGLSGTFTYILPFCALPKGVVEAGRSARRVHQHRTDIKTWDDQRTRVRLTSAGLAPMQLVFGDVHHFDVYVLREDGSLATPKGIAWLDAATRRVKIDLVLCEPGSAVRNADLIESFIALTQDPYWGMPAMLYLDNGSEYRFAEFLPDALKLAGLDCEGFDRGKPLIRATAYNAAAKGILEGSFRVIEQKILAPLQGYIGGDRMKSRKANLGKPPDPFNGNFEQFCYDFDGLLTFYNSNRQTGDLKGMSPLQAYTDAVSQGWQRTDVDPLALMMAFSIEDTRKVVDGKISVEGRTFYCDELARYTGDRVRIHRPKYLSWNAVPISTMKGVLIGVAHPDEVFHRLDPRGAEEASRRRGVDQAAIKTEAADLTPIDVKQEMIASGARQPLPPTPASKGQISIASDKAEMGRRIMESPADRRDREREAKQAKIREAMARGKMLGGSL</sequence>
<dbReference type="InterPro" id="IPR012337">
    <property type="entry name" value="RNaseH-like_sf"/>
</dbReference>
<evidence type="ECO:0000259" key="2">
    <source>
        <dbReference type="PROSITE" id="PS50994"/>
    </source>
</evidence>
<comment type="caution">
    <text evidence="3">The sequence shown here is derived from an EMBL/GenBank/DDBJ whole genome shotgun (WGS) entry which is preliminary data.</text>
</comment>
<feature type="compositionally biased region" description="Basic and acidic residues" evidence="1">
    <location>
        <begin position="418"/>
        <end position="442"/>
    </location>
</feature>
<feature type="domain" description="Integrase catalytic" evidence="2">
    <location>
        <begin position="68"/>
        <end position="273"/>
    </location>
</feature>
<evidence type="ECO:0000256" key="1">
    <source>
        <dbReference type="SAM" id="MobiDB-lite"/>
    </source>
</evidence>
<dbReference type="PROSITE" id="PS50994">
    <property type="entry name" value="INTEGRASE"/>
    <property type="match status" value="1"/>
</dbReference>
<protein>
    <recommendedName>
        <fullName evidence="2">Integrase catalytic domain-containing protein</fullName>
    </recommendedName>
</protein>
<evidence type="ECO:0000313" key="3">
    <source>
        <dbReference type="EMBL" id="OAS27463.1"/>
    </source>
</evidence>
<dbReference type="GO" id="GO:0015074">
    <property type="term" value="P:DNA integration"/>
    <property type="evidence" value="ECO:0007669"/>
    <property type="project" value="InterPro"/>
</dbReference>
<dbReference type="Pfam" id="PF09299">
    <property type="entry name" value="Mu-transpos_C"/>
    <property type="match status" value="1"/>
</dbReference>
<dbReference type="InterPro" id="IPR001584">
    <property type="entry name" value="Integrase_cat-core"/>
</dbReference>
<dbReference type="EMBL" id="LWHQ01000005">
    <property type="protein sequence ID" value="OAS27463.1"/>
    <property type="molecule type" value="Genomic_DNA"/>
</dbReference>
<organism evidence="3 4">
    <name type="scientific">Methylobacterium platani</name>
    <dbReference type="NCBI Taxonomy" id="427683"/>
    <lineage>
        <taxon>Bacteria</taxon>
        <taxon>Pseudomonadati</taxon>
        <taxon>Pseudomonadota</taxon>
        <taxon>Alphaproteobacteria</taxon>
        <taxon>Hyphomicrobiales</taxon>
        <taxon>Methylobacteriaceae</taxon>
        <taxon>Methylobacterium</taxon>
    </lineage>
</organism>
<feature type="region of interest" description="Disordered" evidence="1">
    <location>
        <begin position="398"/>
        <end position="442"/>
    </location>
</feature>
<evidence type="ECO:0000313" key="4">
    <source>
        <dbReference type="Proteomes" id="UP000078316"/>
    </source>
</evidence>
<dbReference type="STRING" id="427683.A5481_01490"/>
<dbReference type="InterPro" id="IPR036397">
    <property type="entry name" value="RNaseH_sf"/>
</dbReference>
<proteinExistence type="predicted"/>
<name>A0A179SLT8_9HYPH</name>
<gene>
    <name evidence="3" type="ORF">A5481_01490</name>
</gene>
<dbReference type="AlphaFoldDB" id="A0A179SLT8"/>
<dbReference type="Gene3D" id="3.30.420.10">
    <property type="entry name" value="Ribonuclease H-like superfamily/Ribonuclease H"/>
    <property type="match status" value="1"/>
</dbReference>
<dbReference type="Proteomes" id="UP000078316">
    <property type="component" value="Unassembled WGS sequence"/>
</dbReference>